<comment type="function">
    <text evidence="3">Might act as an E3 ubiquitin-protein ligase, or as part of E3 complex, which accepts ubiquitin from specific E2 ubiquitin-conjugating enzymes and then transfers it to substrates.</text>
</comment>
<dbReference type="GO" id="GO:0008270">
    <property type="term" value="F:zinc ion binding"/>
    <property type="evidence" value="ECO:0007669"/>
    <property type="project" value="UniProtKB-KW"/>
</dbReference>
<organism evidence="15 16">
    <name type="scientific">Sesamum alatum</name>
    <dbReference type="NCBI Taxonomy" id="300844"/>
    <lineage>
        <taxon>Eukaryota</taxon>
        <taxon>Viridiplantae</taxon>
        <taxon>Streptophyta</taxon>
        <taxon>Embryophyta</taxon>
        <taxon>Tracheophyta</taxon>
        <taxon>Spermatophyta</taxon>
        <taxon>Magnoliopsida</taxon>
        <taxon>eudicotyledons</taxon>
        <taxon>Gunneridae</taxon>
        <taxon>Pentapetalae</taxon>
        <taxon>asterids</taxon>
        <taxon>lamiids</taxon>
        <taxon>Lamiales</taxon>
        <taxon>Pedaliaceae</taxon>
        <taxon>Sesamum</taxon>
    </lineage>
</organism>
<dbReference type="InterPro" id="IPR017907">
    <property type="entry name" value="Znf_RING_CS"/>
</dbReference>
<reference evidence="15" key="1">
    <citation type="submission" date="2020-06" db="EMBL/GenBank/DDBJ databases">
        <authorList>
            <person name="Li T."/>
            <person name="Hu X."/>
            <person name="Zhang T."/>
            <person name="Song X."/>
            <person name="Zhang H."/>
            <person name="Dai N."/>
            <person name="Sheng W."/>
            <person name="Hou X."/>
            <person name="Wei L."/>
        </authorList>
    </citation>
    <scope>NUCLEOTIDE SEQUENCE</scope>
    <source>
        <strain evidence="15">3651</strain>
        <tissue evidence="15">Leaf</tissue>
    </source>
</reference>
<proteinExistence type="inferred from homology"/>
<dbReference type="PROSITE" id="PS51873">
    <property type="entry name" value="TRIAD"/>
    <property type="match status" value="1"/>
</dbReference>
<dbReference type="Gene3D" id="3.30.40.10">
    <property type="entry name" value="Zinc/RING finger domain, C3HC4 (zinc finger)"/>
    <property type="match status" value="1"/>
</dbReference>
<dbReference type="AlphaFoldDB" id="A0AAE2C9L1"/>
<evidence type="ECO:0000256" key="8">
    <source>
        <dbReference type="ARBA" id="ARBA00022737"/>
    </source>
</evidence>
<evidence type="ECO:0000256" key="9">
    <source>
        <dbReference type="ARBA" id="ARBA00022771"/>
    </source>
</evidence>
<evidence type="ECO:0000256" key="11">
    <source>
        <dbReference type="ARBA" id="ARBA00022833"/>
    </source>
</evidence>
<evidence type="ECO:0000256" key="3">
    <source>
        <dbReference type="ARBA" id="ARBA00003976"/>
    </source>
</evidence>
<evidence type="ECO:0000256" key="6">
    <source>
        <dbReference type="ARBA" id="ARBA00022679"/>
    </source>
</evidence>
<dbReference type="InterPro" id="IPR002867">
    <property type="entry name" value="IBR_dom"/>
</dbReference>
<feature type="domain" description="RING-type" evidence="14">
    <location>
        <begin position="82"/>
        <end position="296"/>
    </location>
</feature>
<evidence type="ECO:0000256" key="10">
    <source>
        <dbReference type="ARBA" id="ARBA00022786"/>
    </source>
</evidence>
<evidence type="ECO:0000259" key="13">
    <source>
        <dbReference type="PROSITE" id="PS50089"/>
    </source>
</evidence>
<gene>
    <name evidence="15" type="ORF">Salat_2817500</name>
</gene>
<dbReference type="PANTHER" id="PTHR11685">
    <property type="entry name" value="RBR FAMILY RING FINGER AND IBR DOMAIN-CONTAINING"/>
    <property type="match status" value="1"/>
</dbReference>
<dbReference type="EMBL" id="JACGWO010000012">
    <property type="protein sequence ID" value="KAK4414047.1"/>
    <property type="molecule type" value="Genomic_DNA"/>
</dbReference>
<feature type="domain" description="RING-type" evidence="13">
    <location>
        <begin position="86"/>
        <end position="139"/>
    </location>
</feature>
<dbReference type="InterPro" id="IPR001841">
    <property type="entry name" value="Znf_RING"/>
</dbReference>
<dbReference type="InterPro" id="IPR044066">
    <property type="entry name" value="TRIAD_supradom"/>
</dbReference>
<evidence type="ECO:0000256" key="12">
    <source>
        <dbReference type="PROSITE-ProRule" id="PRU00175"/>
    </source>
</evidence>
<dbReference type="CDD" id="cd22584">
    <property type="entry name" value="Rcat_RBR_unk"/>
    <property type="match status" value="1"/>
</dbReference>
<evidence type="ECO:0000259" key="14">
    <source>
        <dbReference type="PROSITE" id="PS51873"/>
    </source>
</evidence>
<sequence length="296" mass="33181">METPSIAISVDDSYLSLLLTGPDHQNLQDDQTLLSDDNFAQELQLQEAIMASILSTLIPHSPNISVEEPSQKRSKTDAGEPSQTLCEICADRKDGDQMFSVPNCSHRFCTECVAKHISITIKKRAIVQSEEEARSLTCPGVDCKGVLEIEACREMVPVDVLVSWDDAICEAMIAPAQRFYCPYKNCSGLLVNDGGDRGGIREAECPFCRRLMCVRCNVPWHSGVDCDEFSRLGEDERGREDVMVHELAKQNKWQRCPKCKFFVEKYQGCLHMTCRCGFQFCYACGAVWSSTHGRCQ</sequence>
<protein>
    <recommendedName>
        <fullName evidence="5">RBR-type E3 ubiquitin transferase</fullName>
        <ecNumber evidence="5">2.3.2.31</ecNumber>
    </recommendedName>
</protein>
<keyword evidence="6" id="KW-0808">Transferase</keyword>
<dbReference type="SMART" id="SM00647">
    <property type="entry name" value="IBR"/>
    <property type="match status" value="2"/>
</dbReference>
<dbReference type="InterPro" id="IPR013083">
    <property type="entry name" value="Znf_RING/FYVE/PHD"/>
</dbReference>
<dbReference type="FunFam" id="1.20.120.1750:FF:000018">
    <property type="entry name" value="RBR-type E3 ubiquitin transferase"/>
    <property type="match status" value="1"/>
</dbReference>
<comment type="cofactor">
    <cofactor evidence="2">
        <name>Zn(2+)</name>
        <dbReference type="ChEBI" id="CHEBI:29105"/>
    </cofactor>
</comment>
<keyword evidence="7" id="KW-0479">Metal-binding</keyword>
<dbReference type="PROSITE" id="PS50089">
    <property type="entry name" value="ZF_RING_2"/>
    <property type="match status" value="1"/>
</dbReference>
<evidence type="ECO:0000256" key="7">
    <source>
        <dbReference type="ARBA" id="ARBA00022723"/>
    </source>
</evidence>
<evidence type="ECO:0000256" key="1">
    <source>
        <dbReference type="ARBA" id="ARBA00001798"/>
    </source>
</evidence>
<comment type="catalytic activity">
    <reaction evidence="1">
        <text>[E2 ubiquitin-conjugating enzyme]-S-ubiquitinyl-L-cysteine + [acceptor protein]-L-lysine = [E2 ubiquitin-conjugating enzyme]-L-cysteine + [acceptor protein]-N(6)-ubiquitinyl-L-lysine.</text>
        <dbReference type="EC" id="2.3.2.31"/>
    </reaction>
</comment>
<keyword evidence="9 12" id="KW-0863">Zinc-finger</keyword>
<evidence type="ECO:0000256" key="4">
    <source>
        <dbReference type="ARBA" id="ARBA00005884"/>
    </source>
</evidence>
<dbReference type="SUPFAM" id="SSF57850">
    <property type="entry name" value="RING/U-box"/>
    <property type="match status" value="3"/>
</dbReference>
<dbReference type="InterPro" id="IPR031127">
    <property type="entry name" value="E3_UB_ligase_RBR"/>
</dbReference>
<accession>A0AAE2C9L1</accession>
<reference evidence="15" key="2">
    <citation type="journal article" date="2024" name="Plant">
        <title>Genomic evolution and insights into agronomic trait innovations of Sesamum species.</title>
        <authorList>
            <person name="Miao H."/>
            <person name="Wang L."/>
            <person name="Qu L."/>
            <person name="Liu H."/>
            <person name="Sun Y."/>
            <person name="Le M."/>
            <person name="Wang Q."/>
            <person name="Wei S."/>
            <person name="Zheng Y."/>
            <person name="Lin W."/>
            <person name="Duan Y."/>
            <person name="Cao H."/>
            <person name="Xiong S."/>
            <person name="Wang X."/>
            <person name="Wei L."/>
            <person name="Li C."/>
            <person name="Ma Q."/>
            <person name="Ju M."/>
            <person name="Zhao R."/>
            <person name="Li G."/>
            <person name="Mu C."/>
            <person name="Tian Q."/>
            <person name="Mei H."/>
            <person name="Zhang T."/>
            <person name="Gao T."/>
            <person name="Zhang H."/>
        </authorList>
    </citation>
    <scope>NUCLEOTIDE SEQUENCE</scope>
    <source>
        <strain evidence="15">3651</strain>
    </source>
</reference>
<name>A0AAE2C9L1_9LAMI</name>
<dbReference type="Proteomes" id="UP001293254">
    <property type="component" value="Unassembled WGS sequence"/>
</dbReference>
<evidence type="ECO:0000313" key="16">
    <source>
        <dbReference type="Proteomes" id="UP001293254"/>
    </source>
</evidence>
<comment type="caution">
    <text evidence="15">The sequence shown here is derived from an EMBL/GenBank/DDBJ whole genome shotgun (WGS) entry which is preliminary data.</text>
</comment>
<keyword evidence="16" id="KW-1185">Reference proteome</keyword>
<dbReference type="GO" id="GO:0061630">
    <property type="term" value="F:ubiquitin protein ligase activity"/>
    <property type="evidence" value="ECO:0007669"/>
    <property type="project" value="UniProtKB-EC"/>
</dbReference>
<keyword evidence="10" id="KW-0833">Ubl conjugation pathway</keyword>
<dbReference type="Pfam" id="PF01485">
    <property type="entry name" value="IBR"/>
    <property type="match status" value="2"/>
</dbReference>
<keyword evidence="11" id="KW-0862">Zinc</keyword>
<comment type="similarity">
    <text evidence="4">Belongs to the RBR family. Ariadne subfamily.</text>
</comment>
<dbReference type="FunFam" id="3.30.40.10:FF:000230">
    <property type="entry name" value="RBR-type E3 ubiquitin transferase"/>
    <property type="match status" value="1"/>
</dbReference>
<dbReference type="PROSITE" id="PS00518">
    <property type="entry name" value="ZF_RING_1"/>
    <property type="match status" value="1"/>
</dbReference>
<dbReference type="Gene3D" id="1.20.120.1750">
    <property type="match status" value="1"/>
</dbReference>
<dbReference type="CDD" id="cd22582">
    <property type="entry name" value="BRcat_RBR_unk"/>
    <property type="match status" value="1"/>
</dbReference>
<evidence type="ECO:0000313" key="15">
    <source>
        <dbReference type="EMBL" id="KAK4414047.1"/>
    </source>
</evidence>
<dbReference type="GO" id="GO:0016567">
    <property type="term" value="P:protein ubiquitination"/>
    <property type="evidence" value="ECO:0007669"/>
    <property type="project" value="InterPro"/>
</dbReference>
<evidence type="ECO:0000256" key="2">
    <source>
        <dbReference type="ARBA" id="ARBA00001947"/>
    </source>
</evidence>
<evidence type="ECO:0000256" key="5">
    <source>
        <dbReference type="ARBA" id="ARBA00012251"/>
    </source>
</evidence>
<keyword evidence="8" id="KW-0677">Repeat</keyword>
<dbReference type="EC" id="2.3.2.31" evidence="5"/>